<evidence type="ECO:0000259" key="1">
    <source>
        <dbReference type="Pfam" id="PF18765"/>
    </source>
</evidence>
<feature type="domain" description="Polymerase beta nucleotidyltransferase" evidence="1">
    <location>
        <begin position="19"/>
        <end position="108"/>
    </location>
</feature>
<organism evidence="2">
    <name type="scientific">marine sediment metagenome</name>
    <dbReference type="NCBI Taxonomy" id="412755"/>
    <lineage>
        <taxon>unclassified sequences</taxon>
        <taxon>metagenomes</taxon>
        <taxon>ecological metagenomes</taxon>
    </lineage>
</organism>
<dbReference type="InterPro" id="IPR041633">
    <property type="entry name" value="Polbeta"/>
</dbReference>
<dbReference type="InterPro" id="IPR043519">
    <property type="entry name" value="NT_sf"/>
</dbReference>
<comment type="caution">
    <text evidence="2">The sequence shown here is derived from an EMBL/GenBank/DDBJ whole genome shotgun (WGS) entry which is preliminary data.</text>
</comment>
<dbReference type="EMBL" id="BARS01000080">
    <property type="protein sequence ID" value="GAF71472.1"/>
    <property type="molecule type" value="Genomic_DNA"/>
</dbReference>
<dbReference type="Pfam" id="PF18765">
    <property type="entry name" value="Polbeta"/>
    <property type="match status" value="1"/>
</dbReference>
<evidence type="ECO:0000313" key="2">
    <source>
        <dbReference type="EMBL" id="GAF71472.1"/>
    </source>
</evidence>
<dbReference type="NCBIfam" id="NF047752">
    <property type="entry name" value="MntA_antitoxin"/>
    <property type="match status" value="1"/>
</dbReference>
<accession>X0S6E6</accession>
<reference evidence="2" key="1">
    <citation type="journal article" date="2014" name="Front. Microbiol.">
        <title>High frequency of phylogenetically diverse reductive dehalogenase-homologous genes in deep subseafloor sedimentary metagenomes.</title>
        <authorList>
            <person name="Kawai M."/>
            <person name="Futagami T."/>
            <person name="Toyoda A."/>
            <person name="Takaki Y."/>
            <person name="Nishi S."/>
            <person name="Hori S."/>
            <person name="Arai W."/>
            <person name="Tsubouchi T."/>
            <person name="Morono Y."/>
            <person name="Uchiyama I."/>
            <person name="Ito T."/>
            <person name="Fujiyama A."/>
            <person name="Inagaki F."/>
            <person name="Takami H."/>
        </authorList>
    </citation>
    <scope>NUCLEOTIDE SEQUENCE</scope>
    <source>
        <strain evidence="2">Expedition CK06-06</strain>
    </source>
</reference>
<proteinExistence type="predicted"/>
<dbReference type="InterPro" id="IPR052930">
    <property type="entry name" value="TA_antitoxin_MntA"/>
</dbReference>
<name>X0S6E6_9ZZZZ</name>
<gene>
    <name evidence="2" type="ORF">S01H1_00247</name>
</gene>
<dbReference type="PANTHER" id="PTHR43852:SF3">
    <property type="entry name" value="NUCLEOTIDYLTRANSFERASE"/>
    <property type="match status" value="1"/>
</dbReference>
<dbReference type="AlphaFoldDB" id="X0S6E6"/>
<dbReference type="SUPFAM" id="SSF81301">
    <property type="entry name" value="Nucleotidyltransferase"/>
    <property type="match status" value="1"/>
</dbReference>
<dbReference type="CDD" id="cd05403">
    <property type="entry name" value="NT_KNTase_like"/>
    <property type="match status" value="1"/>
</dbReference>
<sequence>MIKDKKLPENILNLLPQANKFLENYPKVVFAYLFGSLTKGKINPLSDIDIAIYFKKGTNFTREKMVILKELIDIFGTDEIDLVILNVAPLTLRARIVKNKKILVDKDPFLRHSFESLVLREYFDFSKKEEDIFKRRFSLGR</sequence>
<dbReference type="Gene3D" id="3.30.460.10">
    <property type="entry name" value="Beta Polymerase, domain 2"/>
    <property type="match status" value="1"/>
</dbReference>
<protein>
    <recommendedName>
        <fullName evidence="1">Polymerase beta nucleotidyltransferase domain-containing protein</fullName>
    </recommendedName>
</protein>
<dbReference type="PANTHER" id="PTHR43852">
    <property type="entry name" value="NUCLEOTIDYLTRANSFERASE"/>
    <property type="match status" value="1"/>
</dbReference>